<evidence type="ECO:0000313" key="4">
    <source>
        <dbReference type="EMBL" id="KAK7200276.1"/>
    </source>
</evidence>
<evidence type="ECO:0000256" key="1">
    <source>
        <dbReference type="ARBA" id="ARBA00006484"/>
    </source>
</evidence>
<keyword evidence="3" id="KW-0812">Transmembrane</keyword>
<sequence>MVPLADVVGGVVWAWEFFLFILRGTLIALADQYIMYIRVGRVWLAKRNQAPSLVRGDLVLQLAATSPHHSRVDEKTVFLQLNHDFIDRRLWAGLNEIGVGPSAIVTGISYGGIGFYTALGLLLGGVNVHGVARTSRQAERARYLLMSAVDRQLMLHKEWSGRVGRVLVHTCDLSDTAAVCNFGNAVAADAALRIIVCNAGPMCTPPRLSHQRLEEQFATHHVGHSLLLLRLLQGRLQSLRLHSIAVARPPPWRIVVLASAAAATASPSAASTFREWGSQAELERHFSRFAGYGNAKMSELLFTLALARFVERHSLLASTCTVNVLHPGPIRSRVIPNSQLPLQWLLDGEAAALLRMTPVVAALYVTDVALSRRYTHTNGHFLRMGDDQTLRYGAQLSNAALRTGFFTNSSLFPGIPGPAVSLSRGKQQWMWESTRQYLSAKGLIDYDTFALP</sequence>
<reference evidence="4 5" key="1">
    <citation type="journal article" date="2021" name="MBio">
        <title>A New Model Trypanosomatid, Novymonas esmeraldas: Genomic Perception of Its 'Candidatus Pandoraea novymonadis' Endosymbiont.</title>
        <authorList>
            <person name="Zakharova A."/>
            <person name="Saura A."/>
            <person name="Butenko A."/>
            <person name="Podesvova L."/>
            <person name="Warmusova S."/>
            <person name="Kostygov A.Y."/>
            <person name="Nenarokova A."/>
            <person name="Lukes J."/>
            <person name="Opperdoes F.R."/>
            <person name="Yurchenko V."/>
        </authorList>
    </citation>
    <scope>NUCLEOTIDE SEQUENCE [LARGE SCALE GENOMIC DNA]</scope>
    <source>
        <strain evidence="4 5">E262AT.01</strain>
    </source>
</reference>
<comment type="caution">
    <text evidence="4">The sequence shown here is derived from an EMBL/GenBank/DDBJ whole genome shotgun (WGS) entry which is preliminary data.</text>
</comment>
<comment type="similarity">
    <text evidence="1">Belongs to the short-chain dehydrogenases/reductases (SDR) family.</text>
</comment>
<gene>
    <name evidence="4" type="ORF">NESM_000080000</name>
</gene>
<keyword evidence="3" id="KW-0472">Membrane</keyword>
<protein>
    <submittedName>
        <fullName evidence="4">Short chain dehydrogenase</fullName>
    </submittedName>
</protein>
<keyword evidence="5" id="KW-1185">Reference proteome</keyword>
<keyword evidence="3" id="KW-1133">Transmembrane helix</keyword>
<dbReference type="InterPro" id="IPR036291">
    <property type="entry name" value="NAD(P)-bd_dom_sf"/>
</dbReference>
<dbReference type="SUPFAM" id="SSF51735">
    <property type="entry name" value="NAD(P)-binding Rossmann-fold domains"/>
    <property type="match status" value="1"/>
</dbReference>
<proteinExistence type="inferred from homology"/>
<organism evidence="4 5">
    <name type="scientific">Novymonas esmeraldas</name>
    <dbReference type="NCBI Taxonomy" id="1808958"/>
    <lineage>
        <taxon>Eukaryota</taxon>
        <taxon>Discoba</taxon>
        <taxon>Euglenozoa</taxon>
        <taxon>Kinetoplastea</taxon>
        <taxon>Metakinetoplastina</taxon>
        <taxon>Trypanosomatida</taxon>
        <taxon>Trypanosomatidae</taxon>
        <taxon>Novymonas</taxon>
    </lineage>
</organism>
<dbReference type="PANTHER" id="PTHR24320:SF148">
    <property type="entry name" value="NAD(P)-BINDING ROSSMANN-FOLD SUPERFAMILY PROTEIN"/>
    <property type="match status" value="1"/>
</dbReference>
<dbReference type="GO" id="GO:0016491">
    <property type="term" value="F:oxidoreductase activity"/>
    <property type="evidence" value="ECO:0007669"/>
    <property type="project" value="UniProtKB-KW"/>
</dbReference>
<accession>A0AAW0F4D0</accession>
<dbReference type="EMBL" id="JAECZO010000004">
    <property type="protein sequence ID" value="KAK7200276.1"/>
    <property type="molecule type" value="Genomic_DNA"/>
</dbReference>
<keyword evidence="2" id="KW-0560">Oxidoreductase</keyword>
<feature type="transmembrane region" description="Helical" evidence="3">
    <location>
        <begin position="12"/>
        <end position="37"/>
    </location>
</feature>
<evidence type="ECO:0000256" key="2">
    <source>
        <dbReference type="ARBA" id="ARBA00023002"/>
    </source>
</evidence>
<dbReference type="AlphaFoldDB" id="A0AAW0F4D0"/>
<evidence type="ECO:0000313" key="5">
    <source>
        <dbReference type="Proteomes" id="UP001430356"/>
    </source>
</evidence>
<evidence type="ECO:0000256" key="3">
    <source>
        <dbReference type="SAM" id="Phobius"/>
    </source>
</evidence>
<dbReference type="PANTHER" id="PTHR24320">
    <property type="entry name" value="RETINOL DEHYDROGENASE"/>
    <property type="match status" value="1"/>
</dbReference>
<dbReference type="Gene3D" id="3.40.50.720">
    <property type="entry name" value="NAD(P)-binding Rossmann-like Domain"/>
    <property type="match status" value="1"/>
</dbReference>
<name>A0AAW0F4D0_9TRYP</name>
<dbReference type="Proteomes" id="UP001430356">
    <property type="component" value="Unassembled WGS sequence"/>
</dbReference>